<dbReference type="Pfam" id="PF03083">
    <property type="entry name" value="MtN3_slv"/>
    <property type="match status" value="2"/>
</dbReference>
<evidence type="ECO:0000256" key="1">
    <source>
        <dbReference type="ARBA" id="ARBA00004127"/>
    </source>
</evidence>
<feature type="transmembrane region" description="Helical" evidence="9">
    <location>
        <begin position="45"/>
        <end position="69"/>
    </location>
</feature>
<evidence type="ECO:0000256" key="8">
    <source>
        <dbReference type="ARBA" id="ARBA00023136"/>
    </source>
</evidence>
<accession>A0A251U9V0</accession>
<dbReference type="Proteomes" id="UP000215914">
    <property type="component" value="Chromosome 8"/>
</dbReference>
<evidence type="ECO:0000313" key="10">
    <source>
        <dbReference type="EMBL" id="KAF5796617.1"/>
    </source>
</evidence>
<dbReference type="PANTHER" id="PTHR10791">
    <property type="entry name" value="RAG1-ACTIVATING PROTEIN 1"/>
    <property type="match status" value="1"/>
</dbReference>
<dbReference type="EMBL" id="CM007897">
    <property type="protein sequence ID" value="OTG19646.1"/>
    <property type="molecule type" value="Genomic_DNA"/>
</dbReference>
<comment type="subcellular location">
    <subcellularLocation>
        <location evidence="1">Endomembrane system</location>
        <topology evidence="1">Multi-pass membrane protein</topology>
    </subcellularLocation>
</comment>
<keyword evidence="8 9" id="KW-0472">Membrane</keyword>
<feature type="transmembrane region" description="Helical" evidence="9">
    <location>
        <begin position="191"/>
        <end position="211"/>
    </location>
</feature>
<keyword evidence="12" id="KW-1185">Reference proteome</keyword>
<evidence type="ECO:0000256" key="6">
    <source>
        <dbReference type="ARBA" id="ARBA00022737"/>
    </source>
</evidence>
<evidence type="ECO:0000256" key="9">
    <source>
        <dbReference type="RuleBase" id="RU910715"/>
    </source>
</evidence>
<sequence length="247" mass="28047">MHVFRPTFYKIITKKSTEGFQSIPYVVALFSSMIWIYYATLKSDAMLLITINAFGCVIETLYISIYIAYAPKDIKIQTTKLVVSLNFVGFWIIALSTHYLAEGPTRAMILGWICLVVSVSVYAAPLSIMKKVIRTKSVEFMPFGLSFFLSISAVTWFFYGLFQKDIYIAGLTWDTGLRIGPIAATYWMSPLLRSPLLIVILVMEVTLFTFGDKTYDVPLLENLKFLTPVFLGNASQNWLFYAFVTNT</sequence>
<evidence type="ECO:0000313" key="12">
    <source>
        <dbReference type="Proteomes" id="UP000215914"/>
    </source>
</evidence>
<feature type="transmembrane region" description="Helical" evidence="9">
    <location>
        <begin position="81"/>
        <end position="101"/>
    </location>
</feature>
<feature type="transmembrane region" description="Helical" evidence="9">
    <location>
        <begin position="107"/>
        <end position="128"/>
    </location>
</feature>
<proteinExistence type="inferred from homology"/>
<dbReference type="Gene3D" id="1.20.1280.290">
    <property type="match status" value="2"/>
</dbReference>
<evidence type="ECO:0000313" key="11">
    <source>
        <dbReference type="EMBL" id="OTG19646.1"/>
    </source>
</evidence>
<evidence type="ECO:0000256" key="5">
    <source>
        <dbReference type="ARBA" id="ARBA00022692"/>
    </source>
</evidence>
<dbReference type="GO" id="GO:0016020">
    <property type="term" value="C:membrane"/>
    <property type="evidence" value="ECO:0000318"/>
    <property type="project" value="GO_Central"/>
</dbReference>
<dbReference type="FunFam" id="1.20.1280.290:FF:000001">
    <property type="entry name" value="Bidirectional sugar transporter SWEET"/>
    <property type="match status" value="1"/>
</dbReference>
<dbReference type="GO" id="GO:0012505">
    <property type="term" value="C:endomembrane system"/>
    <property type="evidence" value="ECO:0007669"/>
    <property type="project" value="UniProtKB-SubCell"/>
</dbReference>
<comment type="function">
    <text evidence="9">Mediates both low-affinity uptake and efflux of sugar across the membrane.</text>
</comment>
<keyword evidence="5 9" id="KW-0812">Transmembrane</keyword>
<evidence type="ECO:0000256" key="4">
    <source>
        <dbReference type="ARBA" id="ARBA00022597"/>
    </source>
</evidence>
<dbReference type="InParanoid" id="A0A251U9V0"/>
<keyword evidence="7 9" id="KW-1133">Transmembrane helix</keyword>
<organism evidence="11 12">
    <name type="scientific">Helianthus annuus</name>
    <name type="common">Common sunflower</name>
    <dbReference type="NCBI Taxonomy" id="4232"/>
    <lineage>
        <taxon>Eukaryota</taxon>
        <taxon>Viridiplantae</taxon>
        <taxon>Streptophyta</taxon>
        <taxon>Embryophyta</taxon>
        <taxon>Tracheophyta</taxon>
        <taxon>Spermatophyta</taxon>
        <taxon>Magnoliopsida</taxon>
        <taxon>eudicotyledons</taxon>
        <taxon>Gunneridae</taxon>
        <taxon>Pentapetalae</taxon>
        <taxon>asterids</taxon>
        <taxon>campanulids</taxon>
        <taxon>Asterales</taxon>
        <taxon>Asteraceae</taxon>
        <taxon>Asteroideae</taxon>
        <taxon>Heliantheae alliance</taxon>
        <taxon>Heliantheae</taxon>
        <taxon>Helianthus</taxon>
    </lineage>
</organism>
<feature type="transmembrane region" description="Helical" evidence="9">
    <location>
        <begin position="20"/>
        <end position="39"/>
    </location>
</feature>
<feature type="transmembrane region" description="Helical" evidence="9">
    <location>
        <begin position="140"/>
        <end position="162"/>
    </location>
</feature>
<evidence type="ECO:0000256" key="7">
    <source>
        <dbReference type="ARBA" id="ARBA00022989"/>
    </source>
</evidence>
<dbReference type="Gramene" id="mRNA:HanXRQr2_Chr08g0353731">
    <property type="protein sequence ID" value="mRNA:HanXRQr2_Chr08g0353731"/>
    <property type="gene ID" value="HanXRQr2_Chr08g0353731"/>
</dbReference>
<comment type="caution">
    <text evidence="9">Lacks conserved residue(s) required for the propagation of feature annotation.</text>
</comment>
<dbReference type="EMBL" id="MNCJ02000323">
    <property type="protein sequence ID" value="KAF5796617.1"/>
    <property type="molecule type" value="Genomic_DNA"/>
</dbReference>
<evidence type="ECO:0000256" key="3">
    <source>
        <dbReference type="ARBA" id="ARBA00022448"/>
    </source>
</evidence>
<reference evidence="10 12" key="1">
    <citation type="journal article" date="2017" name="Nature">
        <title>The sunflower genome provides insights into oil metabolism, flowering and Asterid evolution.</title>
        <authorList>
            <person name="Badouin H."/>
            <person name="Gouzy J."/>
            <person name="Grassa C.J."/>
            <person name="Murat F."/>
            <person name="Staton S.E."/>
            <person name="Cottret L."/>
            <person name="Lelandais-Briere C."/>
            <person name="Owens G.L."/>
            <person name="Carrere S."/>
            <person name="Mayjonade B."/>
            <person name="Legrand L."/>
            <person name="Gill N."/>
            <person name="Kane N.C."/>
            <person name="Bowers J.E."/>
            <person name="Hubner S."/>
            <person name="Bellec A."/>
            <person name="Berard A."/>
            <person name="Berges H."/>
            <person name="Blanchet N."/>
            <person name="Boniface M.C."/>
            <person name="Brunel D."/>
            <person name="Catrice O."/>
            <person name="Chaidir N."/>
            <person name="Claudel C."/>
            <person name="Donnadieu C."/>
            <person name="Faraut T."/>
            <person name="Fievet G."/>
            <person name="Helmstetter N."/>
            <person name="King M."/>
            <person name="Knapp S.J."/>
            <person name="Lai Z."/>
            <person name="Le Paslier M.C."/>
            <person name="Lippi Y."/>
            <person name="Lorenzon L."/>
            <person name="Mandel J.R."/>
            <person name="Marage G."/>
            <person name="Marchand G."/>
            <person name="Marquand E."/>
            <person name="Bret-Mestries E."/>
            <person name="Morien E."/>
            <person name="Nambeesan S."/>
            <person name="Nguyen T."/>
            <person name="Pegot-Espagnet P."/>
            <person name="Pouilly N."/>
            <person name="Raftis F."/>
            <person name="Sallet E."/>
            <person name="Schiex T."/>
            <person name="Thomas J."/>
            <person name="Vandecasteele C."/>
            <person name="Vares D."/>
            <person name="Vear F."/>
            <person name="Vautrin S."/>
            <person name="Crespi M."/>
            <person name="Mangin B."/>
            <person name="Burke J.M."/>
            <person name="Salse J."/>
            <person name="Munos S."/>
            <person name="Vincourt P."/>
            <person name="Rieseberg L.H."/>
            <person name="Langlade N.B."/>
        </authorList>
    </citation>
    <scope>NUCLEOTIDE SEQUENCE [LARGE SCALE GENOMIC DNA]</scope>
    <source>
        <strain evidence="12">cv. SF193</strain>
        <tissue evidence="10">Leaves</tissue>
    </source>
</reference>
<keyword evidence="4 9" id="KW-0762">Sugar transport</keyword>
<dbReference type="AlphaFoldDB" id="A0A251U9V0"/>
<reference evidence="11" key="2">
    <citation type="submission" date="2017-02" db="EMBL/GenBank/DDBJ databases">
        <title>Sunflower complete genome.</title>
        <authorList>
            <person name="Langlade N."/>
            <person name="Munos S."/>
        </authorList>
    </citation>
    <scope>NUCLEOTIDE SEQUENCE [LARGE SCALE GENOMIC DNA]</scope>
    <source>
        <tissue evidence="11">Leaves</tissue>
    </source>
</reference>
<evidence type="ECO:0000256" key="2">
    <source>
        <dbReference type="ARBA" id="ARBA00007809"/>
    </source>
</evidence>
<name>A0A251U9V0_HELAN</name>
<keyword evidence="3 9" id="KW-0813">Transport</keyword>
<keyword evidence="6" id="KW-0677">Repeat</keyword>
<protein>
    <recommendedName>
        <fullName evidence="9">Bidirectional sugar transporter SWEET</fullName>
    </recommendedName>
</protein>
<dbReference type="OMA" id="MILGWIC"/>
<comment type="similarity">
    <text evidence="2 9">Belongs to the SWEET sugar transporter family.</text>
</comment>
<dbReference type="InterPro" id="IPR004316">
    <property type="entry name" value="SWEET_rpt"/>
</dbReference>
<dbReference type="GO" id="GO:0008643">
    <property type="term" value="P:carbohydrate transport"/>
    <property type="evidence" value="ECO:0000318"/>
    <property type="project" value="GO_Central"/>
</dbReference>
<dbReference type="InterPro" id="IPR047664">
    <property type="entry name" value="SWEET"/>
</dbReference>
<gene>
    <name evidence="11" type="ORF">HannXRQ_Chr08g0236411</name>
    <name evidence="10" type="ORF">HanXRQr2_Chr08g0353731</name>
</gene>
<reference evidence="10" key="3">
    <citation type="submission" date="2020-06" db="EMBL/GenBank/DDBJ databases">
        <title>Helianthus annuus Genome sequencing and assembly Release 2.</title>
        <authorList>
            <person name="Gouzy J."/>
            <person name="Langlade N."/>
            <person name="Munos S."/>
        </authorList>
    </citation>
    <scope>NUCLEOTIDE SEQUENCE</scope>
    <source>
        <tissue evidence="10">Leaves</tissue>
    </source>
</reference>
<dbReference type="GO" id="GO:0051119">
    <property type="term" value="F:sugar transmembrane transporter activity"/>
    <property type="evidence" value="ECO:0000318"/>
    <property type="project" value="GO_Central"/>
</dbReference>
<dbReference type="PANTHER" id="PTHR10791:SF225">
    <property type="entry name" value="BIDIRECTIONAL SUGAR TRANSPORTER SWEET"/>
    <property type="match status" value="1"/>
</dbReference>